<dbReference type="Gene3D" id="3.30.160.250">
    <property type="match status" value="1"/>
</dbReference>
<proteinExistence type="predicted"/>
<accession>A0A326UFF9</accession>
<dbReference type="SUPFAM" id="SSF143100">
    <property type="entry name" value="TTHA1013/TTHA0281-like"/>
    <property type="match status" value="1"/>
</dbReference>
<protein>
    <submittedName>
        <fullName evidence="1">Uncharacterized protein</fullName>
    </submittedName>
</protein>
<dbReference type="AlphaFoldDB" id="A0A326UFF9"/>
<organism evidence="1 2">
    <name type="scientific">Thermosporothrix hazakensis</name>
    <dbReference type="NCBI Taxonomy" id="644383"/>
    <lineage>
        <taxon>Bacteria</taxon>
        <taxon>Bacillati</taxon>
        <taxon>Chloroflexota</taxon>
        <taxon>Ktedonobacteria</taxon>
        <taxon>Ktedonobacterales</taxon>
        <taxon>Thermosporotrichaceae</taxon>
        <taxon>Thermosporothrix</taxon>
    </lineage>
</organism>
<dbReference type="EMBL" id="QKUF01000002">
    <property type="protein sequence ID" value="PZW34434.1"/>
    <property type="molecule type" value="Genomic_DNA"/>
</dbReference>
<keyword evidence="2" id="KW-1185">Reference proteome</keyword>
<dbReference type="Proteomes" id="UP000248806">
    <property type="component" value="Unassembled WGS sequence"/>
</dbReference>
<sequence length="233" mass="25774">MQYHALLDRWHSQSLLYFPDLPGCQVTAGTPEEALALAPEVVSQHLSWLHTQHLLAEPPTAPIDIALLEDSVPSANGAGAPFQTDLQTPPHDYMQNALQIADLTRADLITLSRSLPPESVFPFALGDTATCTVEGLLQHIAELDLWYIASLFAQKPTLRLPDDPVEALEASARAVADGLRSLSTERLQQVVIFEGEAWTPMKLLRRRTGHLREHIPHLQRLSPLDALKIRGIE</sequence>
<dbReference type="SUPFAM" id="SSF109854">
    <property type="entry name" value="DinB/YfiT-like putative metalloenzymes"/>
    <property type="match status" value="1"/>
</dbReference>
<reference evidence="1 2" key="1">
    <citation type="submission" date="2018-06" db="EMBL/GenBank/DDBJ databases">
        <title>Genomic Encyclopedia of Archaeal and Bacterial Type Strains, Phase II (KMG-II): from individual species to whole genera.</title>
        <authorList>
            <person name="Goeker M."/>
        </authorList>
    </citation>
    <scope>NUCLEOTIDE SEQUENCE [LARGE SCALE GENOMIC DNA]</scope>
    <source>
        <strain evidence="1 2">ATCC BAA-1881</strain>
    </source>
</reference>
<dbReference type="RefSeq" id="WP_111319975.1">
    <property type="nucleotide sequence ID" value="NZ_BIFX01000001.1"/>
</dbReference>
<dbReference type="Gene3D" id="1.20.120.450">
    <property type="entry name" value="dinb family like domain"/>
    <property type="match status" value="1"/>
</dbReference>
<name>A0A326UFF9_THEHA</name>
<evidence type="ECO:0000313" key="1">
    <source>
        <dbReference type="EMBL" id="PZW34434.1"/>
    </source>
</evidence>
<dbReference type="InterPro" id="IPR035069">
    <property type="entry name" value="TTHA1013/TTHA0281-like"/>
</dbReference>
<dbReference type="OrthoDB" id="158368at2"/>
<comment type="caution">
    <text evidence="1">The sequence shown here is derived from an EMBL/GenBank/DDBJ whole genome shotgun (WGS) entry which is preliminary data.</text>
</comment>
<gene>
    <name evidence="1" type="ORF">EI42_01271</name>
</gene>
<dbReference type="InterPro" id="IPR034660">
    <property type="entry name" value="DinB/YfiT-like"/>
</dbReference>
<evidence type="ECO:0000313" key="2">
    <source>
        <dbReference type="Proteomes" id="UP000248806"/>
    </source>
</evidence>